<sequence>MENSVKIDLEDLTYPPKGNLSDAISKNFYSKHSSQVEEQCESVVPHREYTRNHGLWEPIEEPNRCRLRCSERRQLRQLRQSGDVCSRPKEKGTTIHNPFNDPHLATKVQSMSKGKKKMIISDADNDDSTDKFDDNYFTNL</sequence>
<organism evidence="2 3">
    <name type="scientific">Gossypium stocksii</name>
    <dbReference type="NCBI Taxonomy" id="47602"/>
    <lineage>
        <taxon>Eukaryota</taxon>
        <taxon>Viridiplantae</taxon>
        <taxon>Streptophyta</taxon>
        <taxon>Embryophyta</taxon>
        <taxon>Tracheophyta</taxon>
        <taxon>Spermatophyta</taxon>
        <taxon>Magnoliopsida</taxon>
        <taxon>eudicotyledons</taxon>
        <taxon>Gunneridae</taxon>
        <taxon>Pentapetalae</taxon>
        <taxon>rosids</taxon>
        <taxon>malvids</taxon>
        <taxon>Malvales</taxon>
        <taxon>Malvaceae</taxon>
        <taxon>Malvoideae</taxon>
        <taxon>Gossypium</taxon>
    </lineage>
</organism>
<dbReference type="EMBL" id="JAIQCV010000012">
    <property type="protein sequence ID" value="KAH1039480.1"/>
    <property type="molecule type" value="Genomic_DNA"/>
</dbReference>
<proteinExistence type="predicted"/>
<reference evidence="2 3" key="1">
    <citation type="journal article" date="2021" name="Plant Biotechnol. J.">
        <title>Multi-omics assisted identification of the key and species-specific regulatory components of drought-tolerant mechanisms in Gossypium stocksii.</title>
        <authorList>
            <person name="Yu D."/>
            <person name="Ke L."/>
            <person name="Zhang D."/>
            <person name="Wu Y."/>
            <person name="Sun Y."/>
            <person name="Mei J."/>
            <person name="Sun J."/>
            <person name="Sun Y."/>
        </authorList>
    </citation>
    <scope>NUCLEOTIDE SEQUENCE [LARGE SCALE GENOMIC DNA]</scope>
    <source>
        <strain evidence="3">cv. E1</strain>
        <tissue evidence="2">Leaf</tissue>
    </source>
</reference>
<dbReference type="Proteomes" id="UP000828251">
    <property type="component" value="Unassembled WGS sequence"/>
</dbReference>
<dbReference type="AlphaFoldDB" id="A0A9D3UF77"/>
<protein>
    <submittedName>
        <fullName evidence="2">Uncharacterized protein</fullName>
    </submittedName>
</protein>
<evidence type="ECO:0000313" key="3">
    <source>
        <dbReference type="Proteomes" id="UP000828251"/>
    </source>
</evidence>
<accession>A0A9D3UF77</accession>
<evidence type="ECO:0000313" key="2">
    <source>
        <dbReference type="EMBL" id="KAH1039480.1"/>
    </source>
</evidence>
<name>A0A9D3UF77_9ROSI</name>
<comment type="caution">
    <text evidence="2">The sequence shown here is derived from an EMBL/GenBank/DDBJ whole genome shotgun (WGS) entry which is preliminary data.</text>
</comment>
<feature type="region of interest" description="Disordered" evidence="1">
    <location>
        <begin position="80"/>
        <end position="104"/>
    </location>
</feature>
<gene>
    <name evidence="2" type="ORF">J1N35_041223</name>
</gene>
<keyword evidence="3" id="KW-1185">Reference proteome</keyword>
<feature type="region of interest" description="Disordered" evidence="1">
    <location>
        <begin position="121"/>
        <end position="140"/>
    </location>
</feature>
<evidence type="ECO:0000256" key="1">
    <source>
        <dbReference type="SAM" id="MobiDB-lite"/>
    </source>
</evidence>